<dbReference type="Pfam" id="PF11804">
    <property type="entry name" value="DUF3325"/>
    <property type="match status" value="1"/>
</dbReference>
<proteinExistence type="predicted"/>
<reference evidence="1 2" key="1">
    <citation type="submission" date="2019-04" db="EMBL/GenBank/DDBJ databases">
        <title>Crypto-aerobic microbial life in anoxic (sulfidic) marine sediments.</title>
        <authorList>
            <person name="Bhattacharya S."/>
            <person name="Roy C."/>
            <person name="Mondal N."/>
            <person name="Sarkar J."/>
            <person name="Mandal S."/>
            <person name="Rameez M.J."/>
            <person name="Ghosh W."/>
        </authorList>
    </citation>
    <scope>NUCLEOTIDE SEQUENCE [LARGE SCALE GENOMIC DNA]</scope>
    <source>
        <strain evidence="1 2">SBBB</strain>
    </source>
</reference>
<gene>
    <name evidence="1" type="ORF">FA869_02335</name>
</gene>
<accession>A0A4U0YV46</accession>
<protein>
    <submittedName>
        <fullName evidence="1">DUF3325 domain-containing protein</fullName>
    </submittedName>
</protein>
<name>A0A4U0YV46_9GAMM</name>
<dbReference type="EMBL" id="SWAV01000001">
    <property type="protein sequence ID" value="TKA93711.1"/>
    <property type="molecule type" value="Genomic_DNA"/>
</dbReference>
<dbReference type="Proteomes" id="UP000305198">
    <property type="component" value="Unassembled WGS sequence"/>
</dbReference>
<dbReference type="InterPro" id="IPR021762">
    <property type="entry name" value="DUF3325"/>
</dbReference>
<organism evidence="1 2">
    <name type="scientific">Halopseudomonas bauzanensis</name>
    <dbReference type="NCBI Taxonomy" id="653930"/>
    <lineage>
        <taxon>Bacteria</taxon>
        <taxon>Pseudomonadati</taxon>
        <taxon>Pseudomonadota</taxon>
        <taxon>Gammaproteobacteria</taxon>
        <taxon>Pseudomonadales</taxon>
        <taxon>Pseudomonadaceae</taxon>
        <taxon>Halopseudomonas</taxon>
    </lineage>
</organism>
<evidence type="ECO:0000313" key="2">
    <source>
        <dbReference type="Proteomes" id="UP000305198"/>
    </source>
</evidence>
<evidence type="ECO:0000313" key="1">
    <source>
        <dbReference type="EMBL" id="TKA93711.1"/>
    </source>
</evidence>
<dbReference type="AlphaFoldDB" id="A0A4U0YV46"/>
<sequence>MLSGAPVRSKPSERWAFLFALDAHCFPPSRHKPNLPTRVPQHFEQIFRHKPQPLRQRALRWLGRLLLASALAIAAAGHILQPTCQPHSIIPISFPKQSRKHIK</sequence>
<comment type="caution">
    <text evidence="1">The sequence shown here is derived from an EMBL/GenBank/DDBJ whole genome shotgun (WGS) entry which is preliminary data.</text>
</comment>